<comment type="caution">
    <text evidence="2">The sequence shown here is derived from an EMBL/GenBank/DDBJ whole genome shotgun (WGS) entry which is preliminary data.</text>
</comment>
<organism evidence="2 3">
    <name type="scientific">Novipirellula caenicola</name>
    <dbReference type="NCBI Taxonomy" id="1536901"/>
    <lineage>
        <taxon>Bacteria</taxon>
        <taxon>Pseudomonadati</taxon>
        <taxon>Planctomycetota</taxon>
        <taxon>Planctomycetia</taxon>
        <taxon>Pirellulales</taxon>
        <taxon>Pirellulaceae</taxon>
        <taxon>Novipirellula</taxon>
    </lineage>
</organism>
<accession>A0ABP9VXV4</accession>
<gene>
    <name evidence="2" type="ORF">Rcae01_03884</name>
</gene>
<evidence type="ECO:0000313" key="2">
    <source>
        <dbReference type="EMBL" id="GAA5508418.1"/>
    </source>
</evidence>
<keyword evidence="1" id="KW-1133">Transmembrane helix</keyword>
<keyword evidence="1" id="KW-0812">Transmembrane</keyword>
<dbReference type="Proteomes" id="UP001416858">
    <property type="component" value="Unassembled WGS sequence"/>
</dbReference>
<feature type="transmembrane region" description="Helical" evidence="1">
    <location>
        <begin position="73"/>
        <end position="92"/>
    </location>
</feature>
<proteinExistence type="predicted"/>
<sequence>MFSFFDLVPQHKRVESHIYTFYFWIGGPLLTAVAVAMLFLRLVFVLALCDLYAEHLKSRGESVTLPENPPKSVSVLVAFGCLCLLVAVVYFLRDELGMTDILSTPYGEEYGVDKGI</sequence>
<reference evidence="2 3" key="1">
    <citation type="submission" date="2024-02" db="EMBL/GenBank/DDBJ databases">
        <title>Rhodopirellula caenicola NBRC 110016.</title>
        <authorList>
            <person name="Ichikawa N."/>
            <person name="Katano-Makiyama Y."/>
            <person name="Hidaka K."/>
        </authorList>
    </citation>
    <scope>NUCLEOTIDE SEQUENCE [LARGE SCALE GENOMIC DNA]</scope>
    <source>
        <strain evidence="2 3">NBRC 110016</strain>
    </source>
</reference>
<name>A0ABP9VXV4_9BACT</name>
<keyword evidence="1" id="KW-0472">Membrane</keyword>
<protein>
    <submittedName>
        <fullName evidence="2">Uncharacterized protein</fullName>
    </submittedName>
</protein>
<evidence type="ECO:0000313" key="3">
    <source>
        <dbReference type="Proteomes" id="UP001416858"/>
    </source>
</evidence>
<feature type="transmembrane region" description="Helical" evidence="1">
    <location>
        <begin position="21"/>
        <end position="53"/>
    </location>
</feature>
<keyword evidence="3" id="KW-1185">Reference proteome</keyword>
<dbReference type="EMBL" id="BAABRO010000009">
    <property type="protein sequence ID" value="GAA5508418.1"/>
    <property type="molecule type" value="Genomic_DNA"/>
</dbReference>
<dbReference type="RefSeq" id="WP_345685202.1">
    <property type="nucleotide sequence ID" value="NZ_BAABRO010000009.1"/>
</dbReference>
<evidence type="ECO:0000256" key="1">
    <source>
        <dbReference type="SAM" id="Phobius"/>
    </source>
</evidence>